<feature type="compositionally biased region" description="Basic and acidic residues" evidence="8">
    <location>
        <begin position="11"/>
        <end position="22"/>
    </location>
</feature>
<comment type="cofactor">
    <cofactor evidence="1">
        <name>heme b</name>
        <dbReference type="ChEBI" id="CHEBI:60344"/>
    </cofactor>
</comment>
<dbReference type="Gene3D" id="1.10.489.10">
    <property type="entry name" value="Chloroperoxidase-like"/>
    <property type="match status" value="1"/>
</dbReference>
<keyword evidence="3" id="KW-0349">Heme</keyword>
<evidence type="ECO:0000256" key="8">
    <source>
        <dbReference type="SAM" id="MobiDB-lite"/>
    </source>
</evidence>
<dbReference type="EMBL" id="ML732221">
    <property type="protein sequence ID" value="KAB8073778.1"/>
    <property type="molecule type" value="Genomic_DNA"/>
</dbReference>
<comment type="similarity">
    <text evidence="7">Belongs to the chloroperoxidase family.</text>
</comment>
<dbReference type="PANTHER" id="PTHR33577">
    <property type="entry name" value="STERIGMATOCYSTIN BIOSYNTHESIS PEROXIDASE STCC-RELATED"/>
    <property type="match status" value="1"/>
</dbReference>
<dbReference type="Proteomes" id="UP000326565">
    <property type="component" value="Unassembled WGS sequence"/>
</dbReference>
<dbReference type="SUPFAM" id="SSF47571">
    <property type="entry name" value="Cloroperoxidase"/>
    <property type="match status" value="1"/>
</dbReference>
<keyword evidence="4" id="KW-0479">Metal-binding</keyword>
<feature type="region of interest" description="Disordered" evidence="8">
    <location>
        <begin position="72"/>
        <end position="102"/>
    </location>
</feature>
<gene>
    <name evidence="10" type="ORF">BDV29DRAFT_174941</name>
</gene>
<reference evidence="10 11" key="1">
    <citation type="submission" date="2019-04" db="EMBL/GenBank/DDBJ databases">
        <title>Friends and foes A comparative genomics study of 23 Aspergillus species from section Flavi.</title>
        <authorList>
            <consortium name="DOE Joint Genome Institute"/>
            <person name="Kjaerbolling I."/>
            <person name="Vesth T."/>
            <person name="Frisvad J.C."/>
            <person name="Nybo J.L."/>
            <person name="Theobald S."/>
            <person name="Kildgaard S."/>
            <person name="Isbrandt T."/>
            <person name="Kuo A."/>
            <person name="Sato A."/>
            <person name="Lyhne E.K."/>
            <person name="Kogle M.E."/>
            <person name="Wiebenga A."/>
            <person name="Kun R.S."/>
            <person name="Lubbers R.J."/>
            <person name="Makela M.R."/>
            <person name="Barry K."/>
            <person name="Chovatia M."/>
            <person name="Clum A."/>
            <person name="Daum C."/>
            <person name="Haridas S."/>
            <person name="He G."/>
            <person name="LaButti K."/>
            <person name="Lipzen A."/>
            <person name="Mondo S."/>
            <person name="Riley R."/>
            <person name="Salamov A."/>
            <person name="Simmons B.A."/>
            <person name="Magnuson J.K."/>
            <person name="Henrissat B."/>
            <person name="Mortensen U.H."/>
            <person name="Larsen T.O."/>
            <person name="Devries R.P."/>
            <person name="Grigoriev I.V."/>
            <person name="Machida M."/>
            <person name="Baker S.E."/>
            <person name="Andersen M.R."/>
        </authorList>
    </citation>
    <scope>NUCLEOTIDE SEQUENCE [LARGE SCALE GENOMIC DNA]</scope>
    <source>
        <strain evidence="10 11">CBS 151.66</strain>
    </source>
</reference>
<keyword evidence="6" id="KW-0408">Iron</keyword>
<name>A0A5N5WYY3_9EURO</name>
<evidence type="ECO:0000256" key="4">
    <source>
        <dbReference type="ARBA" id="ARBA00022723"/>
    </source>
</evidence>
<dbReference type="PROSITE" id="PS51405">
    <property type="entry name" value="HEME_HALOPEROXIDASE"/>
    <property type="match status" value="1"/>
</dbReference>
<feature type="domain" description="Heme haloperoxidase family profile" evidence="9">
    <location>
        <begin position="9"/>
        <end position="238"/>
    </location>
</feature>
<evidence type="ECO:0000256" key="3">
    <source>
        <dbReference type="ARBA" id="ARBA00022617"/>
    </source>
</evidence>
<proteinExistence type="inferred from homology"/>
<evidence type="ECO:0000313" key="11">
    <source>
        <dbReference type="Proteomes" id="UP000326565"/>
    </source>
</evidence>
<evidence type="ECO:0000256" key="6">
    <source>
        <dbReference type="ARBA" id="ARBA00023004"/>
    </source>
</evidence>
<evidence type="ECO:0000256" key="2">
    <source>
        <dbReference type="ARBA" id="ARBA00022559"/>
    </source>
</evidence>
<evidence type="ECO:0000256" key="5">
    <source>
        <dbReference type="ARBA" id="ARBA00023002"/>
    </source>
</evidence>
<evidence type="ECO:0000259" key="9">
    <source>
        <dbReference type="PROSITE" id="PS51405"/>
    </source>
</evidence>
<dbReference type="InterPro" id="IPR036851">
    <property type="entry name" value="Chloroperoxidase-like_sf"/>
</dbReference>
<dbReference type="GO" id="GO:0004601">
    <property type="term" value="F:peroxidase activity"/>
    <property type="evidence" value="ECO:0007669"/>
    <property type="project" value="UniProtKB-KW"/>
</dbReference>
<dbReference type="PANTHER" id="PTHR33577:SF9">
    <property type="entry name" value="PEROXIDASE STCC"/>
    <property type="match status" value="1"/>
</dbReference>
<dbReference type="InterPro" id="IPR000028">
    <property type="entry name" value="Chloroperoxidase"/>
</dbReference>
<dbReference type="Pfam" id="PF01328">
    <property type="entry name" value="Peroxidase_2"/>
    <property type="match status" value="1"/>
</dbReference>
<accession>A0A5N5WYY3</accession>
<evidence type="ECO:0000256" key="1">
    <source>
        <dbReference type="ARBA" id="ARBA00001970"/>
    </source>
</evidence>
<keyword evidence="2 10" id="KW-0575">Peroxidase</keyword>
<dbReference type="OrthoDB" id="407298at2759"/>
<keyword evidence="5" id="KW-0560">Oxidoreductase</keyword>
<protein>
    <submittedName>
        <fullName evidence="10">Chloroperoxidase</fullName>
    </submittedName>
</protein>
<dbReference type="AlphaFoldDB" id="A0A5N5WYY3"/>
<evidence type="ECO:0000313" key="10">
    <source>
        <dbReference type="EMBL" id="KAB8073778.1"/>
    </source>
</evidence>
<organism evidence="10 11">
    <name type="scientific">Aspergillus leporis</name>
    <dbReference type="NCBI Taxonomy" id="41062"/>
    <lineage>
        <taxon>Eukaryota</taxon>
        <taxon>Fungi</taxon>
        <taxon>Dikarya</taxon>
        <taxon>Ascomycota</taxon>
        <taxon>Pezizomycotina</taxon>
        <taxon>Eurotiomycetes</taxon>
        <taxon>Eurotiomycetidae</taxon>
        <taxon>Eurotiales</taxon>
        <taxon>Aspergillaceae</taxon>
        <taxon>Aspergillus</taxon>
        <taxon>Aspergillus subgen. Circumdati</taxon>
    </lineage>
</organism>
<sequence length="250" mass="27809">MSATQNLLSKGEYHRGGPDDLRSPCPVVNSLANHGYIARDGRNITASDLKAALGEIGLGFDTATGLVKIAFQDHKDPPPNSPPSTPNFGLRDPGQVNEDGEPVLNLDQLGRPHAIEHDVSVTRQDRALGDYIHLNQDLYHRFLDCAENGTTFSIADVGRFRKQRFEESKKDDPGLDLDKRRHYIACAEVGGVVCVFGKGLRYHVPKEYIQALFGEERLPFDEGWKPRWTKLHLPEAAAVTLGISHYAWPF</sequence>
<keyword evidence="11" id="KW-1185">Reference proteome</keyword>
<dbReference type="GO" id="GO:0046872">
    <property type="term" value="F:metal ion binding"/>
    <property type="evidence" value="ECO:0007669"/>
    <property type="project" value="UniProtKB-KW"/>
</dbReference>
<evidence type="ECO:0000256" key="7">
    <source>
        <dbReference type="ARBA" id="ARBA00025795"/>
    </source>
</evidence>
<feature type="region of interest" description="Disordered" evidence="8">
    <location>
        <begin position="1"/>
        <end position="23"/>
    </location>
</feature>